<feature type="chain" id="PRO_5011776543" description="DUF3080 domain-containing protein" evidence="2">
    <location>
        <begin position="35"/>
        <end position="361"/>
    </location>
</feature>
<evidence type="ECO:0000256" key="1">
    <source>
        <dbReference type="SAM" id="MobiDB-lite"/>
    </source>
</evidence>
<reference evidence="3 4" key="1">
    <citation type="submission" date="2016-10" db="EMBL/GenBank/DDBJ databases">
        <authorList>
            <person name="de Groot N.N."/>
        </authorList>
    </citation>
    <scope>NUCLEOTIDE SEQUENCE [LARGE SCALE GENOMIC DNA]</scope>
    <source>
        <strain evidence="3 4">DSM 19219</strain>
    </source>
</reference>
<evidence type="ECO:0000313" key="4">
    <source>
        <dbReference type="Proteomes" id="UP000198500"/>
    </source>
</evidence>
<dbReference type="AlphaFoldDB" id="A0A1H3DN22"/>
<dbReference type="Pfam" id="PF11279">
    <property type="entry name" value="DUF3080"/>
    <property type="match status" value="1"/>
</dbReference>
<sequence length="361" mass="41540">MAVALFHEARRAWRCLLAPLLLALITSCSGKNDADTLFDDHRQLLQTTLGVEAEPATQPENIAAFPDQDERLFDIPDIREGLLDVYALRECEITSLIAERNNQLGKVAPPSQRWLYELEIWRRLHACWNSDVPDSLDDEDRDRLQHLTESKTRRLPKASWNALFGSSEWVDNFSRASEPLEPQDSPPMEASLDALDYLRQATLNQFNPNWHPDSSTLEGHLKTLQRTPLTARFLRALQLAAVRLDESATLMDTALTESRACPMNDATTLSQEHIDQEHSHYIERLARDAGRWLQAINDLLDVHTVSRPAVETYRRHWLSLTHDDAPWTRFQKARQRYESSRRELRARCDTGGDRKDEEGRT</sequence>
<feature type="signal peptide" evidence="2">
    <location>
        <begin position="1"/>
        <end position="34"/>
    </location>
</feature>
<feature type="region of interest" description="Disordered" evidence="1">
    <location>
        <begin position="340"/>
        <end position="361"/>
    </location>
</feature>
<dbReference type="Proteomes" id="UP000198500">
    <property type="component" value="Unassembled WGS sequence"/>
</dbReference>
<evidence type="ECO:0000256" key="2">
    <source>
        <dbReference type="SAM" id="SignalP"/>
    </source>
</evidence>
<proteinExistence type="predicted"/>
<evidence type="ECO:0000313" key="3">
    <source>
        <dbReference type="EMBL" id="SDX67488.1"/>
    </source>
</evidence>
<dbReference type="STRING" id="574349.SAMN05443545_106333"/>
<gene>
    <name evidence="3" type="ORF">SAMN05443545_106333</name>
</gene>
<keyword evidence="2" id="KW-0732">Signal</keyword>
<dbReference type="InterPro" id="IPR021431">
    <property type="entry name" value="DUF3080"/>
</dbReference>
<dbReference type="EMBL" id="FNNI01000006">
    <property type="protein sequence ID" value="SDX67488.1"/>
    <property type="molecule type" value="Genomic_DNA"/>
</dbReference>
<name>A0A1H3DN22_9GAMM</name>
<accession>A0A1H3DN22</accession>
<organism evidence="3 4">
    <name type="scientific">Aidingimonas halophila</name>
    <dbReference type="NCBI Taxonomy" id="574349"/>
    <lineage>
        <taxon>Bacteria</taxon>
        <taxon>Pseudomonadati</taxon>
        <taxon>Pseudomonadota</taxon>
        <taxon>Gammaproteobacteria</taxon>
        <taxon>Oceanospirillales</taxon>
        <taxon>Halomonadaceae</taxon>
        <taxon>Aidingimonas</taxon>
    </lineage>
</organism>
<keyword evidence="4" id="KW-1185">Reference proteome</keyword>
<protein>
    <recommendedName>
        <fullName evidence="5">DUF3080 domain-containing protein</fullName>
    </recommendedName>
</protein>
<evidence type="ECO:0008006" key="5">
    <source>
        <dbReference type="Google" id="ProtNLM"/>
    </source>
</evidence>